<dbReference type="GO" id="GO:0016887">
    <property type="term" value="F:ATP hydrolysis activity"/>
    <property type="evidence" value="ECO:0007669"/>
    <property type="project" value="UniProtKB-UniRule"/>
</dbReference>
<sequence length="807" mass="89118">MSTGEPSSKTPPQSDPDTVPILPLRNSVLFPMSVVPINVGRPRSVRLVEDLLGRERAMVGVLSQRSPDVDEPTFKELYTIGTLARVVKVIRLGPSNYSVVLNGLGRFRVKSTVALEPYMRSKIERIPESLVRDVELEALGAGLREATREVLGLMPNLPRDTAGILDNVREPGALADLIASNFPQAQASVGDKQEILEAFDVKARVRLVLAMVGRQLEVLRVKKEISSMVQEEMGKSQREYILRQQMKSIREELGEGGDEDEIDELRERIRRQKVPAEVEKVVRKQISRLRSMAQQSAEFNVTKTYLEWIADLPWSKTTVDKISVDDVRRCLDEDHLGLEKVKKRIVEFTAVRQLRADKKGPILLFIGPPGVGKTSLGKSIARSMGRRYERIALGGVRDEAEIRGHRRTYVGALPGRILQALKKAGTKNPVLVLDEVDKMGVDMRGDPAAALLEVLDPEQNSTFQDHYLDLPFDLSQVTFLATANNYDGIPEPLLDRMEVIDVPGYTRKDKLGIAREFLVPKQLSAHGLTDERLEFTEQGVESIVDHYTREAGVRGLERTIAAVCRATAVKVAEGEDVHEVAGPEHVERVLGAHRYRPEMAERSLDPGVATGLAWTPAGGDILFIETSKMPGRGNVVLTGNMRNVMQESATTAVSFVRSKAERLMLDPLWLKEIDLHVHVPKHGTPKDGPSAGVTMFTAVASLLLGAPVRSDVAMTGEISLRGRVLPVGGIKEKLLAAHRAGMREVLIPAKNRRDLDDVPQDVREQMKITLISTMEEILPIVLQAPSRPPETRAGGDGEDEIEGQPGA</sequence>
<evidence type="ECO:0000256" key="7">
    <source>
        <dbReference type="ARBA" id="ARBA00022840"/>
    </source>
</evidence>
<dbReference type="Gene3D" id="1.20.5.5270">
    <property type="match status" value="1"/>
</dbReference>
<dbReference type="Gene3D" id="3.40.50.300">
    <property type="entry name" value="P-loop containing nucleotide triphosphate hydrolases"/>
    <property type="match status" value="1"/>
</dbReference>
<evidence type="ECO:0000313" key="18">
    <source>
        <dbReference type="EMBL" id="EYF04670.1"/>
    </source>
</evidence>
<dbReference type="SMART" id="SM00382">
    <property type="entry name" value="AAA"/>
    <property type="match status" value="1"/>
</dbReference>
<name>A0A017T793_9BACT</name>
<evidence type="ECO:0000256" key="14">
    <source>
        <dbReference type="RuleBase" id="RU000591"/>
    </source>
</evidence>
<dbReference type="InterPro" id="IPR027543">
    <property type="entry name" value="Lon_bac"/>
</dbReference>
<dbReference type="EC" id="3.4.21.53" evidence="9 10"/>
<dbReference type="Pfam" id="PF22667">
    <property type="entry name" value="Lon_lid"/>
    <property type="match status" value="1"/>
</dbReference>
<keyword evidence="6 9" id="KW-0720">Serine protease</keyword>
<evidence type="ECO:0000256" key="4">
    <source>
        <dbReference type="ARBA" id="ARBA00022741"/>
    </source>
</evidence>
<dbReference type="Pfam" id="PF05362">
    <property type="entry name" value="Lon_C"/>
    <property type="match status" value="1"/>
</dbReference>
<dbReference type="PROSITE" id="PS01046">
    <property type="entry name" value="LON_SER"/>
    <property type="match status" value="1"/>
</dbReference>
<reference evidence="18 19" key="1">
    <citation type="submission" date="2013-05" db="EMBL/GenBank/DDBJ databases">
        <title>Genome assembly of Chondromyces apiculatus DSM 436.</title>
        <authorList>
            <person name="Sharma G."/>
            <person name="Khatri I."/>
            <person name="Kaur C."/>
            <person name="Mayilraj S."/>
            <person name="Subramanian S."/>
        </authorList>
    </citation>
    <scope>NUCLEOTIDE SEQUENCE [LARGE SCALE GENOMIC DNA]</scope>
    <source>
        <strain evidence="18 19">DSM 436</strain>
    </source>
</reference>
<comment type="catalytic activity">
    <reaction evidence="9 10 13">
        <text>Hydrolysis of proteins in presence of ATP.</text>
        <dbReference type="EC" id="3.4.21.53"/>
    </reaction>
</comment>
<keyword evidence="2 9" id="KW-0963">Cytoplasm</keyword>
<evidence type="ECO:0000256" key="12">
    <source>
        <dbReference type="PIRSR" id="PIRSR001174-2"/>
    </source>
</evidence>
<dbReference type="PANTHER" id="PTHR10046">
    <property type="entry name" value="ATP DEPENDENT LON PROTEASE FAMILY MEMBER"/>
    <property type="match status" value="1"/>
</dbReference>
<dbReference type="InterPro" id="IPR008268">
    <property type="entry name" value="Peptidase_S16_AS"/>
</dbReference>
<accession>A0A017T793</accession>
<keyword evidence="4 9" id="KW-0547">Nucleotide-binding</keyword>
<evidence type="ECO:0000256" key="10">
    <source>
        <dbReference type="PIRNR" id="PIRNR001174"/>
    </source>
</evidence>
<feature type="region of interest" description="Disordered" evidence="15">
    <location>
        <begin position="783"/>
        <end position="807"/>
    </location>
</feature>
<dbReference type="STRING" id="1192034.CAP_4346"/>
<feature type="binding site" evidence="9 12">
    <location>
        <begin position="367"/>
        <end position="374"/>
    </location>
    <ligand>
        <name>ATP</name>
        <dbReference type="ChEBI" id="CHEBI:30616"/>
    </ligand>
</feature>
<dbReference type="SUPFAM" id="SSF54211">
    <property type="entry name" value="Ribosomal protein S5 domain 2-like"/>
    <property type="match status" value="1"/>
</dbReference>
<dbReference type="InterPro" id="IPR014721">
    <property type="entry name" value="Ribsml_uS5_D2-typ_fold_subgr"/>
</dbReference>
<dbReference type="InterPro" id="IPR008269">
    <property type="entry name" value="Lon_proteolytic"/>
</dbReference>
<comment type="similarity">
    <text evidence="9 10 13 14">Belongs to the peptidase S16 family.</text>
</comment>
<feature type="domain" description="Lon proteolytic" evidence="16">
    <location>
        <begin position="603"/>
        <end position="784"/>
    </location>
</feature>
<dbReference type="InterPro" id="IPR027065">
    <property type="entry name" value="Lon_Prtase"/>
</dbReference>
<evidence type="ECO:0000256" key="9">
    <source>
        <dbReference type="HAMAP-Rule" id="MF_01973"/>
    </source>
</evidence>
<dbReference type="SMART" id="SM00464">
    <property type="entry name" value="LON"/>
    <property type="match status" value="1"/>
</dbReference>
<evidence type="ECO:0000256" key="15">
    <source>
        <dbReference type="SAM" id="MobiDB-lite"/>
    </source>
</evidence>
<comment type="induction">
    <text evidence="9">By heat shock.</text>
</comment>
<dbReference type="InterPro" id="IPR054594">
    <property type="entry name" value="Lon_lid"/>
</dbReference>
<evidence type="ECO:0000259" key="17">
    <source>
        <dbReference type="PROSITE" id="PS51787"/>
    </source>
</evidence>
<feature type="compositionally biased region" description="Acidic residues" evidence="15">
    <location>
        <begin position="796"/>
        <end position="807"/>
    </location>
</feature>
<evidence type="ECO:0000256" key="1">
    <source>
        <dbReference type="ARBA" id="ARBA00004496"/>
    </source>
</evidence>
<dbReference type="eggNOG" id="COG0466">
    <property type="taxonomic scope" value="Bacteria"/>
</dbReference>
<proteinExistence type="evidence at transcript level"/>
<dbReference type="AlphaFoldDB" id="A0A017T793"/>
<keyword evidence="19" id="KW-1185">Reference proteome</keyword>
<dbReference type="FunFam" id="1.20.5.5270:FF:000002">
    <property type="entry name" value="Lon protease homolog"/>
    <property type="match status" value="1"/>
</dbReference>
<dbReference type="RefSeq" id="WP_044243870.1">
    <property type="nucleotide sequence ID" value="NZ_ASRX01000031.1"/>
</dbReference>
<dbReference type="GO" id="GO:0006515">
    <property type="term" value="P:protein quality control for misfolded or incompletely synthesized proteins"/>
    <property type="evidence" value="ECO:0007669"/>
    <property type="project" value="UniProtKB-UniRule"/>
</dbReference>
<evidence type="ECO:0000256" key="3">
    <source>
        <dbReference type="ARBA" id="ARBA00022670"/>
    </source>
</evidence>
<dbReference type="Pfam" id="PF02190">
    <property type="entry name" value="LON_substr_bdg"/>
    <property type="match status" value="1"/>
</dbReference>
<dbReference type="InterPro" id="IPR004815">
    <property type="entry name" value="Lon_bac/euk-typ"/>
</dbReference>
<dbReference type="Proteomes" id="UP000019678">
    <property type="component" value="Unassembled WGS sequence"/>
</dbReference>
<dbReference type="Pfam" id="PF00004">
    <property type="entry name" value="AAA"/>
    <property type="match status" value="1"/>
</dbReference>
<protein>
    <recommendedName>
        <fullName evidence="9 10">Lon protease</fullName>
        <ecNumber evidence="9 10">3.4.21.53</ecNumber>
    </recommendedName>
    <alternativeName>
        <fullName evidence="9">ATP-dependent protease La</fullName>
    </alternativeName>
</protein>
<comment type="subunit">
    <text evidence="9 10">Homohexamer. Organized in a ring with a central cavity.</text>
</comment>
<dbReference type="SUPFAM" id="SSF88697">
    <property type="entry name" value="PUA domain-like"/>
    <property type="match status" value="1"/>
</dbReference>
<evidence type="ECO:0000256" key="8">
    <source>
        <dbReference type="ARBA" id="ARBA00023016"/>
    </source>
</evidence>
<feature type="active site" evidence="9 11">
    <location>
        <position position="690"/>
    </location>
</feature>
<comment type="subcellular location">
    <subcellularLocation>
        <location evidence="1 9 10">Cytoplasm</location>
    </subcellularLocation>
</comment>
<comment type="function">
    <text evidence="9">ATP-dependent serine protease that mediates the selective degradation of mutant and abnormal proteins as well as certain short-lived regulatory proteins. Required for cellular homeostasis and for survival from DNA damage and developmental changes induced by stress. Degrades polypeptides processively to yield small peptide fragments that are 5 to 10 amino acids long. Binds to DNA in a double-stranded, site-specific manner.</text>
</comment>
<dbReference type="InterPro" id="IPR015947">
    <property type="entry name" value="PUA-like_sf"/>
</dbReference>
<evidence type="ECO:0000259" key="16">
    <source>
        <dbReference type="PROSITE" id="PS51786"/>
    </source>
</evidence>
<dbReference type="GO" id="GO:0043565">
    <property type="term" value="F:sequence-specific DNA binding"/>
    <property type="evidence" value="ECO:0007669"/>
    <property type="project" value="UniProtKB-UniRule"/>
</dbReference>
<dbReference type="InterPro" id="IPR046336">
    <property type="entry name" value="Lon_prtase_N_sf"/>
</dbReference>
<dbReference type="CDD" id="cd19500">
    <property type="entry name" value="RecA-like_Lon"/>
    <property type="match status" value="1"/>
</dbReference>
<dbReference type="PROSITE" id="PS51787">
    <property type="entry name" value="LON_N"/>
    <property type="match status" value="1"/>
</dbReference>
<evidence type="ECO:0000256" key="5">
    <source>
        <dbReference type="ARBA" id="ARBA00022801"/>
    </source>
</evidence>
<gene>
    <name evidence="9" type="primary">lon</name>
    <name evidence="18" type="ORF">CAP_4346</name>
</gene>
<dbReference type="Gene3D" id="2.30.130.40">
    <property type="entry name" value="LON domain-like"/>
    <property type="match status" value="1"/>
</dbReference>
<dbReference type="GO" id="GO:0004176">
    <property type="term" value="F:ATP-dependent peptidase activity"/>
    <property type="evidence" value="ECO:0007669"/>
    <property type="project" value="UniProtKB-UniRule"/>
</dbReference>
<dbReference type="GO" id="GO:0004252">
    <property type="term" value="F:serine-type endopeptidase activity"/>
    <property type="evidence" value="ECO:0007669"/>
    <property type="project" value="UniProtKB-UniRule"/>
</dbReference>
<dbReference type="GO" id="GO:0034605">
    <property type="term" value="P:cellular response to heat"/>
    <property type="evidence" value="ECO:0007669"/>
    <property type="project" value="UniProtKB-UniRule"/>
</dbReference>
<dbReference type="InterPro" id="IPR020568">
    <property type="entry name" value="Ribosomal_Su5_D2-typ_SF"/>
</dbReference>
<dbReference type="PRINTS" id="PR00830">
    <property type="entry name" value="ENDOLAPTASE"/>
</dbReference>
<evidence type="ECO:0000256" key="2">
    <source>
        <dbReference type="ARBA" id="ARBA00022490"/>
    </source>
</evidence>
<dbReference type="Gene3D" id="1.20.58.1480">
    <property type="match status" value="1"/>
</dbReference>
<dbReference type="SUPFAM" id="SSF52540">
    <property type="entry name" value="P-loop containing nucleoside triphosphate hydrolases"/>
    <property type="match status" value="1"/>
</dbReference>
<dbReference type="InterPro" id="IPR003959">
    <property type="entry name" value="ATPase_AAA_core"/>
</dbReference>
<dbReference type="InterPro" id="IPR027417">
    <property type="entry name" value="P-loop_NTPase"/>
</dbReference>
<dbReference type="NCBIfam" id="TIGR00763">
    <property type="entry name" value="lon"/>
    <property type="match status" value="1"/>
</dbReference>
<evidence type="ECO:0000313" key="19">
    <source>
        <dbReference type="Proteomes" id="UP000019678"/>
    </source>
</evidence>
<dbReference type="Gene3D" id="3.30.230.10">
    <property type="match status" value="1"/>
</dbReference>
<comment type="caution">
    <text evidence="18">The sequence shown here is derived from an EMBL/GenBank/DDBJ whole genome shotgun (WGS) entry which is preliminary data.</text>
</comment>
<evidence type="ECO:0000256" key="13">
    <source>
        <dbReference type="PROSITE-ProRule" id="PRU01122"/>
    </source>
</evidence>
<dbReference type="Gene3D" id="1.10.8.60">
    <property type="match status" value="1"/>
</dbReference>
<dbReference type="InterPro" id="IPR003111">
    <property type="entry name" value="Lon_prtase_N"/>
</dbReference>
<organism evidence="18 19">
    <name type="scientific">Chondromyces apiculatus DSM 436</name>
    <dbReference type="NCBI Taxonomy" id="1192034"/>
    <lineage>
        <taxon>Bacteria</taxon>
        <taxon>Pseudomonadati</taxon>
        <taxon>Myxococcota</taxon>
        <taxon>Polyangia</taxon>
        <taxon>Polyangiales</taxon>
        <taxon>Polyangiaceae</taxon>
        <taxon>Chondromyces</taxon>
    </lineage>
</organism>
<dbReference type="InterPro" id="IPR003593">
    <property type="entry name" value="AAA+_ATPase"/>
</dbReference>
<evidence type="ECO:0000256" key="11">
    <source>
        <dbReference type="PIRSR" id="PIRSR001174-1"/>
    </source>
</evidence>
<keyword evidence="5 9" id="KW-0378">Hydrolase</keyword>
<dbReference type="GO" id="GO:0005737">
    <property type="term" value="C:cytoplasm"/>
    <property type="evidence" value="ECO:0007669"/>
    <property type="project" value="UniProtKB-SubCell"/>
</dbReference>
<evidence type="ECO:0000256" key="6">
    <source>
        <dbReference type="ARBA" id="ARBA00022825"/>
    </source>
</evidence>
<dbReference type="PIRSF" id="PIRSF001174">
    <property type="entry name" value="Lon_proteas"/>
    <property type="match status" value="1"/>
</dbReference>
<feature type="domain" description="Lon N-terminal" evidence="17">
    <location>
        <begin position="19"/>
        <end position="216"/>
    </location>
</feature>
<dbReference type="GO" id="GO:0005524">
    <property type="term" value="F:ATP binding"/>
    <property type="evidence" value="ECO:0007669"/>
    <property type="project" value="UniProtKB-UniRule"/>
</dbReference>
<feature type="active site" evidence="9 11">
    <location>
        <position position="733"/>
    </location>
</feature>
<keyword evidence="7 9" id="KW-0067">ATP-binding</keyword>
<dbReference type="PROSITE" id="PS51786">
    <property type="entry name" value="LON_PROTEOLYTIC"/>
    <property type="match status" value="1"/>
</dbReference>
<dbReference type="HAMAP" id="MF_01973">
    <property type="entry name" value="lon_bact"/>
    <property type="match status" value="1"/>
</dbReference>
<keyword evidence="8 9" id="KW-0346">Stress response</keyword>
<keyword evidence="3 9" id="KW-0645">Protease</keyword>
<dbReference type="EMBL" id="ASRX01000031">
    <property type="protein sequence ID" value="EYF04670.1"/>
    <property type="molecule type" value="Genomic_DNA"/>
</dbReference>
<dbReference type="FunFam" id="3.40.50.300:FF:000382">
    <property type="entry name" value="Lon protease homolog 2, peroxisomal"/>
    <property type="match status" value="1"/>
</dbReference>